<dbReference type="Pfam" id="PF08974">
    <property type="entry name" value="DUF1877"/>
    <property type="match status" value="1"/>
</dbReference>
<name>A0A7X9RY58_9BACT</name>
<dbReference type="Gene3D" id="3.40.1760.10">
    <property type="entry name" value="YfbM-like super family"/>
    <property type="match status" value="1"/>
</dbReference>
<evidence type="ECO:0000313" key="2">
    <source>
        <dbReference type="Proteomes" id="UP000576082"/>
    </source>
</evidence>
<dbReference type="RefSeq" id="WP_169659163.1">
    <property type="nucleotide sequence ID" value="NZ_JABANE010000080.1"/>
</dbReference>
<dbReference type="AlphaFoldDB" id="A0A7X9RY58"/>
<dbReference type="InterPro" id="IPR015068">
    <property type="entry name" value="DUF1877"/>
</dbReference>
<dbReference type="Proteomes" id="UP000576082">
    <property type="component" value="Unassembled WGS sequence"/>
</dbReference>
<reference evidence="1 2" key="1">
    <citation type="submission" date="2020-04" db="EMBL/GenBank/DDBJ databases">
        <title>Flammeovirga sp. SR4, a novel species isolated from seawater.</title>
        <authorList>
            <person name="Wang X."/>
        </authorList>
    </citation>
    <scope>NUCLEOTIDE SEQUENCE [LARGE SCALE GENOMIC DNA]</scope>
    <source>
        <strain evidence="1 2">ATCC 23126</strain>
    </source>
</reference>
<dbReference type="InterPro" id="IPR035944">
    <property type="entry name" value="YfbM-like_sf"/>
</dbReference>
<gene>
    <name evidence="1" type="ORF">HHU12_23385</name>
</gene>
<keyword evidence="2" id="KW-1185">Reference proteome</keyword>
<organism evidence="1 2">
    <name type="scientific">Flammeovirga aprica JL-4</name>
    <dbReference type="NCBI Taxonomy" id="694437"/>
    <lineage>
        <taxon>Bacteria</taxon>
        <taxon>Pseudomonadati</taxon>
        <taxon>Bacteroidota</taxon>
        <taxon>Cytophagia</taxon>
        <taxon>Cytophagales</taxon>
        <taxon>Flammeovirgaceae</taxon>
        <taxon>Flammeovirga</taxon>
    </lineage>
</organism>
<comment type="caution">
    <text evidence="1">The sequence shown here is derived from an EMBL/GenBank/DDBJ whole genome shotgun (WGS) entry which is preliminary data.</text>
</comment>
<proteinExistence type="predicted"/>
<protein>
    <submittedName>
        <fullName evidence="1">DUF1877 family protein</fullName>
    </submittedName>
</protein>
<dbReference type="SUPFAM" id="SSF111069">
    <property type="entry name" value="Hypothetical protein yfbM"/>
    <property type="match status" value="1"/>
</dbReference>
<accession>A0A7X9RY58</accession>
<sequence length="160" mass="18696">MNTVLYNVKEEELSQIIKDPQLLRDHMSDYNDLSLDTLWQGVIFFVFKKDLRSCLNDEILPLYGLLGHNNLKIDPDLGFIDMSYSHSNEVKLAYNYLKQLDIEKLKNQVTLQELKSNNVYPTDLWENESVINSLKNNLNWLINFYKSASEKSESVIVVTF</sequence>
<evidence type="ECO:0000313" key="1">
    <source>
        <dbReference type="EMBL" id="NME70938.1"/>
    </source>
</evidence>
<dbReference type="EMBL" id="JABANE010000080">
    <property type="protein sequence ID" value="NME70938.1"/>
    <property type="molecule type" value="Genomic_DNA"/>
</dbReference>